<name>A0A0F9VSQ8_9ZZZZ</name>
<protein>
    <submittedName>
        <fullName evidence="1">Uncharacterized protein</fullName>
    </submittedName>
</protein>
<organism evidence="1">
    <name type="scientific">marine sediment metagenome</name>
    <dbReference type="NCBI Taxonomy" id="412755"/>
    <lineage>
        <taxon>unclassified sequences</taxon>
        <taxon>metagenomes</taxon>
        <taxon>ecological metagenomes</taxon>
    </lineage>
</organism>
<dbReference type="EMBL" id="LAZR01000295">
    <property type="protein sequence ID" value="KKN76501.1"/>
    <property type="molecule type" value="Genomic_DNA"/>
</dbReference>
<evidence type="ECO:0000313" key="1">
    <source>
        <dbReference type="EMBL" id="KKN76501.1"/>
    </source>
</evidence>
<dbReference type="AlphaFoldDB" id="A0A0F9VSQ8"/>
<gene>
    <name evidence="1" type="ORF">LCGC14_0370100</name>
</gene>
<proteinExistence type="predicted"/>
<reference evidence="1" key="1">
    <citation type="journal article" date="2015" name="Nature">
        <title>Complex archaea that bridge the gap between prokaryotes and eukaryotes.</title>
        <authorList>
            <person name="Spang A."/>
            <person name="Saw J.H."/>
            <person name="Jorgensen S.L."/>
            <person name="Zaremba-Niedzwiedzka K."/>
            <person name="Martijn J."/>
            <person name="Lind A.E."/>
            <person name="van Eijk R."/>
            <person name="Schleper C."/>
            <person name="Guy L."/>
            <person name="Ettema T.J."/>
        </authorList>
    </citation>
    <scope>NUCLEOTIDE SEQUENCE</scope>
</reference>
<accession>A0A0F9VSQ8</accession>
<sequence length="59" mass="6816">MARTKVRTGKIFTTPYPSTCTLCRQALKKGDKVEWVKVLRPEKNDYYLLNAHYPTCPPS</sequence>
<comment type="caution">
    <text evidence="1">The sequence shown here is derived from an EMBL/GenBank/DDBJ whole genome shotgun (WGS) entry which is preliminary data.</text>
</comment>